<keyword evidence="7" id="KW-0472">Membrane</keyword>
<dbReference type="EMBL" id="JAPWDV010000003">
    <property type="protein sequence ID" value="KAJ6218258.1"/>
    <property type="molecule type" value="Genomic_DNA"/>
</dbReference>
<evidence type="ECO:0000256" key="5">
    <source>
        <dbReference type="RuleBase" id="RU363034"/>
    </source>
</evidence>
<gene>
    <name evidence="9" type="ORF">RDWZM_009415</name>
</gene>
<dbReference type="GO" id="GO:0004252">
    <property type="term" value="F:serine-type endopeptidase activity"/>
    <property type="evidence" value="ECO:0007669"/>
    <property type="project" value="InterPro"/>
</dbReference>
<evidence type="ECO:0000256" key="6">
    <source>
        <dbReference type="SAM" id="MobiDB-lite"/>
    </source>
</evidence>
<dbReference type="OMA" id="IPNIFVC"/>
<dbReference type="Pfam" id="PF00089">
    <property type="entry name" value="Trypsin"/>
    <property type="match status" value="1"/>
</dbReference>
<name>A0A9Q0RJQ0_BLOTA</name>
<dbReference type="PROSITE" id="PS50240">
    <property type="entry name" value="TRYPSIN_DOM"/>
    <property type="match status" value="1"/>
</dbReference>
<dbReference type="InterPro" id="IPR018114">
    <property type="entry name" value="TRYPSIN_HIS"/>
</dbReference>
<feature type="compositionally biased region" description="Low complexity" evidence="6">
    <location>
        <begin position="733"/>
        <end position="769"/>
    </location>
</feature>
<keyword evidence="7" id="KW-0812">Transmembrane</keyword>
<dbReference type="Gene3D" id="2.40.10.10">
    <property type="entry name" value="Trypsin-like serine proteases"/>
    <property type="match status" value="1"/>
</dbReference>
<dbReference type="InterPro" id="IPR033116">
    <property type="entry name" value="TRYPSIN_SER"/>
</dbReference>
<dbReference type="GO" id="GO:0006508">
    <property type="term" value="P:proteolysis"/>
    <property type="evidence" value="ECO:0007669"/>
    <property type="project" value="UniProtKB-KW"/>
</dbReference>
<dbReference type="SUPFAM" id="SSF50494">
    <property type="entry name" value="Trypsin-like serine proteases"/>
    <property type="match status" value="1"/>
</dbReference>
<reference evidence="9" key="1">
    <citation type="submission" date="2022-12" db="EMBL/GenBank/DDBJ databases">
        <title>Genome assemblies of Blomia tropicalis.</title>
        <authorList>
            <person name="Cui Y."/>
        </authorList>
    </citation>
    <scope>NUCLEOTIDE SEQUENCE</scope>
    <source>
        <tissue evidence="9">Adult mites</tissue>
    </source>
</reference>
<keyword evidence="4" id="KW-1015">Disulfide bond</keyword>
<feature type="domain" description="Peptidase S1" evidence="8">
    <location>
        <begin position="882"/>
        <end position="1122"/>
    </location>
</feature>
<accession>A0A9Q0RJQ0</accession>
<feature type="compositionally biased region" description="Low complexity" evidence="6">
    <location>
        <begin position="391"/>
        <end position="415"/>
    </location>
</feature>
<dbReference type="InterPro" id="IPR001254">
    <property type="entry name" value="Trypsin_dom"/>
</dbReference>
<dbReference type="PROSITE" id="PS00135">
    <property type="entry name" value="TRYPSIN_SER"/>
    <property type="match status" value="1"/>
</dbReference>
<dbReference type="AlphaFoldDB" id="A0A9Q0RJQ0"/>
<evidence type="ECO:0000256" key="2">
    <source>
        <dbReference type="ARBA" id="ARBA00022801"/>
    </source>
</evidence>
<dbReference type="PANTHER" id="PTHR24253">
    <property type="entry name" value="TRANSMEMBRANE PROTEASE SERINE"/>
    <property type="match status" value="1"/>
</dbReference>
<dbReference type="CDD" id="cd00190">
    <property type="entry name" value="Tryp_SPc"/>
    <property type="match status" value="1"/>
</dbReference>
<feature type="transmembrane region" description="Helical" evidence="7">
    <location>
        <begin position="162"/>
        <end position="182"/>
    </location>
</feature>
<evidence type="ECO:0000256" key="1">
    <source>
        <dbReference type="ARBA" id="ARBA00022670"/>
    </source>
</evidence>
<feature type="region of interest" description="Disordered" evidence="6">
    <location>
        <begin position="730"/>
        <end position="775"/>
    </location>
</feature>
<dbReference type="InterPro" id="IPR009003">
    <property type="entry name" value="Peptidase_S1_PA"/>
</dbReference>
<evidence type="ECO:0000256" key="3">
    <source>
        <dbReference type="ARBA" id="ARBA00022825"/>
    </source>
</evidence>
<sequence>MVVPNLVDSSICEQPKSESLEEMPTSVIDSNGLNRKLTVPIESIKSNVQIDNNNHNINCSCTEKHRQEQTLKPNCIENDDVRFVQHWPTSKFTSSCNISSSSSSSMCSQSFRSYRSNLNSLSSAYVRRKEVQPEEAKLNDDNLPYTNEPKHMMVTGYLSTKMFNVLIIAINVIIFTLAIISLNSLITLADARVVLTNNHKPANTLKSTSSNLKKTNDSPLPIALLTSMIHNDFSLVEKYRAAKPPKPCNGRRNELTFGIGVCMFQYECLQLNGEPIGYCFNSYLVGTCCLLPETLRVPILEQHKKETTLKTTTAPTSTTMVSSTIKSSMGMNHLTSTTNGNNNVNSKRKNNTVLVTSHFVPNNNGELDLEEEDDVDDDDKTVENEIFNEQSSTPQTISSTSTSTSTSIITSSASSNHQSLADNEDVISELPIIHGSLNTSQSSNVTELPELIATTIVLTETSQQPIIGTVVKPNNIDIQDLNNSSQPILVTTSTSTIESIISNSSGVSFELSDNSSVPSQVSATSASFVVMEPGHESTIDKNMSTTQLQEEKFEVPATSTSTTTTTLPTTTIEYELASITEQFNVLNVTETMSTSEEPVVTTTTTAPTTFMPIESISTDEVNIDQIASMVTTVRSEIISNINNNETNKLESTTIHLSEPELVTTINSLIMDAIPTTIGSIETKTTTEANEIKFNETDLPTTRPDPVTEASIITTSTSSAIPTMVNTVSLDRASPSSASSTESIQTTTSTTTTTTTPSTTTVSTMATSQTLRPQMATAKPTHVPIMTTIMGNGTKFVSSTTSSPTSGGILPPLISSLPIPSNHSSIENVTMSTSSTILPSTLTKLTTTWTTSTSRPTTKRPLTPSEILPLICGRRQIAPKGRIVGGTQSGYGEWPWMVSLRQWKKNAFLHKCGAALLNEHWVVTAAHCVENVSPTDLLLRLGEYDISTDKEPYAHIERRIQIIAPHPQFDPRTFEYDLALLRLYEPIRFQRNIIPICLPDVNETYVGRWATVTGWGRLHEDGPLPNVIQHVEVPIINNKECEEMYQRAGYIEHIPNIFVCAGLSKGTKDSCEGDSGGPLVIEENGRWSLVGVISWGIGCALPNQPGVYTRITAFSKWINQIIAF</sequence>
<keyword evidence="3 5" id="KW-0720">Serine protease</keyword>
<evidence type="ECO:0000256" key="7">
    <source>
        <dbReference type="SAM" id="Phobius"/>
    </source>
</evidence>
<dbReference type="FunFam" id="2.40.10.10:FF:000006">
    <property type="entry name" value="Serine proteinase stubble"/>
    <property type="match status" value="1"/>
</dbReference>
<keyword evidence="1 5" id="KW-0645">Protease</keyword>
<dbReference type="PRINTS" id="PR00722">
    <property type="entry name" value="CHYMOTRYPSIN"/>
</dbReference>
<evidence type="ECO:0000313" key="10">
    <source>
        <dbReference type="Proteomes" id="UP001142055"/>
    </source>
</evidence>
<dbReference type="PROSITE" id="PS00134">
    <property type="entry name" value="TRYPSIN_HIS"/>
    <property type="match status" value="1"/>
</dbReference>
<evidence type="ECO:0000256" key="4">
    <source>
        <dbReference type="ARBA" id="ARBA00023157"/>
    </source>
</evidence>
<protein>
    <recommendedName>
        <fullName evidence="8">Peptidase S1 domain-containing protein</fullName>
    </recommendedName>
</protein>
<organism evidence="9 10">
    <name type="scientific">Blomia tropicalis</name>
    <name type="common">Mite</name>
    <dbReference type="NCBI Taxonomy" id="40697"/>
    <lineage>
        <taxon>Eukaryota</taxon>
        <taxon>Metazoa</taxon>
        <taxon>Ecdysozoa</taxon>
        <taxon>Arthropoda</taxon>
        <taxon>Chelicerata</taxon>
        <taxon>Arachnida</taxon>
        <taxon>Acari</taxon>
        <taxon>Acariformes</taxon>
        <taxon>Sarcoptiformes</taxon>
        <taxon>Astigmata</taxon>
        <taxon>Glycyphagoidea</taxon>
        <taxon>Echimyopodidae</taxon>
        <taxon>Blomia</taxon>
    </lineage>
</organism>
<dbReference type="Proteomes" id="UP001142055">
    <property type="component" value="Chromosome 3"/>
</dbReference>
<dbReference type="InterPro" id="IPR001314">
    <property type="entry name" value="Peptidase_S1A"/>
</dbReference>
<dbReference type="PANTHER" id="PTHR24253:SF88">
    <property type="entry name" value="NOTOPLEURAL, ISOFORM A"/>
    <property type="match status" value="1"/>
</dbReference>
<keyword evidence="7" id="KW-1133">Transmembrane helix</keyword>
<dbReference type="InterPro" id="IPR043504">
    <property type="entry name" value="Peptidase_S1_PA_chymotrypsin"/>
</dbReference>
<feature type="region of interest" description="Disordered" evidence="6">
    <location>
        <begin position="385"/>
        <end position="420"/>
    </location>
</feature>
<evidence type="ECO:0000259" key="8">
    <source>
        <dbReference type="PROSITE" id="PS50240"/>
    </source>
</evidence>
<evidence type="ECO:0000313" key="9">
    <source>
        <dbReference type="EMBL" id="KAJ6218258.1"/>
    </source>
</evidence>
<comment type="caution">
    <text evidence="9">The sequence shown here is derived from an EMBL/GenBank/DDBJ whole genome shotgun (WGS) entry which is preliminary data.</text>
</comment>
<keyword evidence="2 5" id="KW-0378">Hydrolase</keyword>
<proteinExistence type="predicted"/>
<dbReference type="SMART" id="SM00020">
    <property type="entry name" value="Tryp_SPc"/>
    <property type="match status" value="1"/>
</dbReference>
<keyword evidence="10" id="KW-1185">Reference proteome</keyword>